<evidence type="ECO:0000313" key="15">
    <source>
        <dbReference type="EMBL" id="TGJ87133.1"/>
    </source>
</evidence>
<gene>
    <name evidence="15" type="ORF">E0Z10_g1595</name>
</gene>
<feature type="transmembrane region" description="Helical" evidence="12">
    <location>
        <begin position="259"/>
        <end position="282"/>
    </location>
</feature>
<feature type="compositionally biased region" description="Basic and acidic residues" evidence="11">
    <location>
        <begin position="38"/>
        <end position="62"/>
    </location>
</feature>
<keyword evidence="3" id="KW-0597">Phosphoprotein</keyword>
<dbReference type="STRING" id="37992.A0A4Z0Z882"/>
<feature type="domain" description="C2" evidence="13">
    <location>
        <begin position="831"/>
        <end position="967"/>
    </location>
</feature>
<feature type="compositionally biased region" description="Basic residues" evidence="11">
    <location>
        <begin position="16"/>
        <end position="26"/>
    </location>
</feature>
<feature type="compositionally biased region" description="Basic and acidic residues" evidence="11">
    <location>
        <begin position="72"/>
        <end position="86"/>
    </location>
</feature>
<dbReference type="PROSITE" id="PS50004">
    <property type="entry name" value="C2"/>
    <property type="match status" value="2"/>
</dbReference>
<dbReference type="EMBL" id="SKBN01000017">
    <property type="protein sequence ID" value="TGJ87133.1"/>
    <property type="molecule type" value="Genomic_DNA"/>
</dbReference>
<protein>
    <submittedName>
        <fullName evidence="15">Uncharacterized protein</fullName>
    </submittedName>
</protein>
<evidence type="ECO:0000256" key="10">
    <source>
        <dbReference type="ARBA" id="ARBA00023136"/>
    </source>
</evidence>
<feature type="region of interest" description="Disordered" evidence="11">
    <location>
        <begin position="1169"/>
        <end position="1234"/>
    </location>
</feature>
<dbReference type="CDD" id="cd04052">
    <property type="entry name" value="C2B_Tricalbin-like"/>
    <property type="match status" value="1"/>
</dbReference>
<dbReference type="PANTHER" id="PTHR47348:SF2">
    <property type="entry name" value="MEIOTICALLY UP-REGULATED 190 PROTEIN"/>
    <property type="match status" value="1"/>
</dbReference>
<evidence type="ECO:0000256" key="6">
    <source>
        <dbReference type="ARBA" id="ARBA00022824"/>
    </source>
</evidence>
<keyword evidence="16" id="KW-1185">Reference proteome</keyword>
<dbReference type="InterPro" id="IPR000008">
    <property type="entry name" value="C2_dom"/>
</dbReference>
<dbReference type="CDD" id="cd04041">
    <property type="entry name" value="C2A_fungal"/>
    <property type="match status" value="1"/>
</dbReference>
<keyword evidence="2" id="KW-0813">Transport</keyword>
<feature type="compositionally biased region" description="Acidic residues" evidence="11">
    <location>
        <begin position="474"/>
        <end position="484"/>
    </location>
</feature>
<dbReference type="CDD" id="cd21676">
    <property type="entry name" value="SMP_Mug190"/>
    <property type="match status" value="1"/>
</dbReference>
<dbReference type="InterPro" id="IPR057349">
    <property type="entry name" value="C2_Mug190_3rd"/>
</dbReference>
<feature type="transmembrane region" description="Helical" evidence="12">
    <location>
        <begin position="303"/>
        <end position="324"/>
    </location>
</feature>
<evidence type="ECO:0000256" key="2">
    <source>
        <dbReference type="ARBA" id="ARBA00022448"/>
    </source>
</evidence>
<feature type="region of interest" description="Disordered" evidence="11">
    <location>
        <begin position="425"/>
        <end position="484"/>
    </location>
</feature>
<evidence type="ECO:0000256" key="1">
    <source>
        <dbReference type="ARBA" id="ARBA00004586"/>
    </source>
</evidence>
<keyword evidence="10 12" id="KW-0472">Membrane</keyword>
<proteinExistence type="predicted"/>
<feature type="compositionally biased region" description="Basic and acidic residues" evidence="11">
    <location>
        <begin position="1264"/>
        <end position="1275"/>
    </location>
</feature>
<dbReference type="GO" id="GO:0006869">
    <property type="term" value="P:lipid transport"/>
    <property type="evidence" value="ECO:0007669"/>
    <property type="project" value="UniProtKB-KW"/>
</dbReference>
<keyword evidence="9" id="KW-0446">Lipid-binding</keyword>
<feature type="compositionally biased region" description="Basic residues" evidence="11">
    <location>
        <begin position="157"/>
        <end position="168"/>
    </location>
</feature>
<evidence type="ECO:0000256" key="12">
    <source>
        <dbReference type="SAM" id="Phobius"/>
    </source>
</evidence>
<keyword evidence="5" id="KW-0677">Repeat</keyword>
<keyword evidence="8" id="KW-0445">Lipid transport</keyword>
<feature type="region of interest" description="Disordered" evidence="11">
    <location>
        <begin position="792"/>
        <end position="820"/>
    </location>
</feature>
<feature type="region of interest" description="Disordered" evidence="11">
    <location>
        <begin position="1"/>
        <end position="229"/>
    </location>
</feature>
<feature type="compositionally biased region" description="Polar residues" evidence="11">
    <location>
        <begin position="90"/>
        <end position="110"/>
    </location>
</feature>
<dbReference type="GO" id="GO:0008289">
    <property type="term" value="F:lipid binding"/>
    <property type="evidence" value="ECO:0007669"/>
    <property type="project" value="UniProtKB-KW"/>
</dbReference>
<reference evidence="15 16" key="1">
    <citation type="submission" date="2019-03" db="EMBL/GenBank/DDBJ databases">
        <title>Draft genome sequence of Xylaria hypoxylon DSM 108379, a ubiquitous saprotrophic-parasitic fungi on hardwood.</title>
        <authorList>
            <person name="Buettner E."/>
            <person name="Leonhardt S."/>
            <person name="Gebauer A.M."/>
            <person name="Liers C."/>
            <person name="Hofrichter M."/>
            <person name="Kellner H."/>
        </authorList>
    </citation>
    <scope>NUCLEOTIDE SEQUENCE [LARGE SCALE GENOMIC DNA]</scope>
    <source>
        <strain evidence="15 16">DSM 108379</strain>
    </source>
</reference>
<keyword evidence="6" id="KW-0256">Endoplasmic reticulum</keyword>
<evidence type="ECO:0000256" key="9">
    <source>
        <dbReference type="ARBA" id="ARBA00023121"/>
    </source>
</evidence>
<dbReference type="PROSITE" id="PS51847">
    <property type="entry name" value="SMP"/>
    <property type="match status" value="1"/>
</dbReference>
<dbReference type="SMART" id="SM00239">
    <property type="entry name" value="C2"/>
    <property type="match status" value="2"/>
</dbReference>
<dbReference type="SUPFAM" id="SSF49562">
    <property type="entry name" value="C2 domain (Calcium/lipid-binding domain, CaLB)"/>
    <property type="match status" value="2"/>
</dbReference>
<dbReference type="Pfam" id="PF25331">
    <property type="entry name" value="C2_Mug190_3rd"/>
    <property type="match status" value="1"/>
</dbReference>
<evidence type="ECO:0000313" key="16">
    <source>
        <dbReference type="Proteomes" id="UP000297716"/>
    </source>
</evidence>
<dbReference type="GO" id="GO:0061817">
    <property type="term" value="P:endoplasmic reticulum-plasma membrane tethering"/>
    <property type="evidence" value="ECO:0007669"/>
    <property type="project" value="InterPro"/>
</dbReference>
<evidence type="ECO:0000259" key="13">
    <source>
        <dbReference type="PROSITE" id="PS50004"/>
    </source>
</evidence>
<dbReference type="Pfam" id="PF00168">
    <property type="entry name" value="C2"/>
    <property type="match status" value="2"/>
</dbReference>
<dbReference type="OrthoDB" id="419768at2759"/>
<evidence type="ECO:0000256" key="7">
    <source>
        <dbReference type="ARBA" id="ARBA00022989"/>
    </source>
</evidence>
<dbReference type="InterPro" id="IPR035892">
    <property type="entry name" value="C2_domain_sf"/>
</dbReference>
<evidence type="ECO:0000256" key="11">
    <source>
        <dbReference type="SAM" id="MobiDB-lite"/>
    </source>
</evidence>
<organism evidence="15 16">
    <name type="scientific">Xylaria hypoxylon</name>
    <dbReference type="NCBI Taxonomy" id="37992"/>
    <lineage>
        <taxon>Eukaryota</taxon>
        <taxon>Fungi</taxon>
        <taxon>Dikarya</taxon>
        <taxon>Ascomycota</taxon>
        <taxon>Pezizomycotina</taxon>
        <taxon>Sordariomycetes</taxon>
        <taxon>Xylariomycetidae</taxon>
        <taxon>Xylariales</taxon>
        <taxon>Xylariaceae</taxon>
        <taxon>Xylaria</taxon>
    </lineage>
</organism>
<name>A0A4Z0Z882_9PEZI</name>
<accession>A0A4Z0Z882</accession>
<keyword evidence="7 12" id="KW-1133">Transmembrane helix</keyword>
<dbReference type="Pfam" id="PF25669">
    <property type="entry name" value="SMP_MUG190-like"/>
    <property type="match status" value="2"/>
</dbReference>
<evidence type="ECO:0000256" key="4">
    <source>
        <dbReference type="ARBA" id="ARBA00022692"/>
    </source>
</evidence>
<dbReference type="InterPro" id="IPR037767">
    <property type="entry name" value="C2A_Mug190-like"/>
</dbReference>
<feature type="region of interest" description="Disordered" evidence="11">
    <location>
        <begin position="1256"/>
        <end position="1275"/>
    </location>
</feature>
<comment type="subcellular location">
    <subcellularLocation>
        <location evidence="1">Endoplasmic reticulum membrane</location>
    </subcellularLocation>
</comment>
<keyword evidence="4 12" id="KW-0812">Transmembrane</keyword>
<feature type="compositionally biased region" description="Acidic residues" evidence="11">
    <location>
        <begin position="1169"/>
        <end position="1196"/>
    </location>
</feature>
<feature type="compositionally biased region" description="Basic and acidic residues" evidence="11">
    <location>
        <begin position="111"/>
        <end position="132"/>
    </location>
</feature>
<evidence type="ECO:0000259" key="14">
    <source>
        <dbReference type="PROSITE" id="PS51847"/>
    </source>
</evidence>
<dbReference type="InterPro" id="IPR031468">
    <property type="entry name" value="SMP_LBD"/>
</dbReference>
<evidence type="ECO:0000256" key="5">
    <source>
        <dbReference type="ARBA" id="ARBA00022737"/>
    </source>
</evidence>
<sequence length="1334" mass="148134">MADEEVFNQQDDAATRRVHGGPHSGKHPIPTVQGYRQHQKELGGQVRDEEKAQRGPEDDSKPKRAYRSAKAIFKDEDAGAQSRHDPYPSANLNDTKSQPQSTSDDNPTQVKETEHTSEQDLPHATDKNEGKGGKQKGGAGEKSATEAVAGTFDPKEKRKAMKKKKRHGEGRQVTDPITHLPITIHDQTPKDLDAVPENESEPGTHHTSATGPSGASKSEEELQTEQETVQRMHNGMRRVFPPPNFESTKQELATVYQQAIYIGLSIIGLLVVLLFILPAPLSHHGGSGISDTNRSWLPPWSRLLSLILFLGLGAMTVLGMGQWVNKKTSDIFDDETWDAARSEEQAIIKDDGELPESVHWLNSLIGSIWPLVNPDLFASLVDQIEDVMQASLPKAIKMVSVDDMGQGSESIRILGVRWLPTGAASRSVGSDGQLQKSNDSSQSDRTDPQKSQDTKSKDESSGDAEASGNNESPEQQEQDEDDLREGMEAEEGDFINLELALAYRSRTSSKSFKTKAKNAHLFLKFYLPGGVAVPVWVELRGIVMTLRLRLQLTPDPPFIELCTLTFLGQPKANISCMPLSKHSFSLTDIPLISSFVNSAIDAALAEYVAPKSLTLNLKDMLIGEDFKKDTTSIGVVWIFIKRASGFKQGDAGVGPIQGSSDSYVTVSWGKFGKPVASTRIALGENEPSWHEYASILVTPEEVNAGEKLRLQLWDSDKWTADDDLGRVEVNLKDLMHDQETLNRIQDREDRFTGEDVEEDMPGSLVWSVGYFGKTRITKQQIEAQTFNKDIQTKGDLKKHVSETAENKLREAGKTSDDEEVRQQKTQDYHELETSMIVSAPPSTEFVSGILSIQIHNLTGVEIRKLQKEDKANMSDREDESEHADDMPNSYCTVILNHKKIFKTRTKPKNSKPFFNAGTERFIRDWRNTEIIVSVRDAREREDDALIGLVYLPLSKIFKERSQVMDSYSLAGGIGFGKARISMVWRSVGLKLPPYISGWDYGTLQIRGPVKPKGGLDNGLTSHRIKIRTNTGRVKLYPDNGVWKGKGRKGSEQLFTAVRKRYSSAMVVEFRQSSIGPDKTSAFAVLWLHELTDEEDETKCLKVWKGNKKSLHKAQTCCEFDGSGEKDELLGEVEISVRFWRGLSGYHKSFAAQSNNKDMRNVMECLDTITDEGLGDNDSDSSDEDSLSDGIEGEDDDEMRRKKLRMHTNDDSTPPGSDDSDDGSQPGASSSSASLSDFKKVKNIFRSPVDGITEAATTVLAPGHNDSEDGSRGLRGQMRDYKDHHKQLNRKHRGIMQWRAAREANHLGGKITQLKGNISGVFHHSEKEAGIETEV</sequence>
<dbReference type="PANTHER" id="PTHR47348">
    <property type="entry name" value="MEIOTICALLY UP-REGULATED GENE 190 PROTEIN"/>
    <property type="match status" value="1"/>
</dbReference>
<evidence type="ECO:0000256" key="3">
    <source>
        <dbReference type="ARBA" id="ARBA00022553"/>
    </source>
</evidence>
<dbReference type="Gene3D" id="2.60.40.150">
    <property type="entry name" value="C2 domain"/>
    <property type="match status" value="2"/>
</dbReference>
<evidence type="ECO:0000256" key="8">
    <source>
        <dbReference type="ARBA" id="ARBA00023055"/>
    </source>
</evidence>
<dbReference type="InterPro" id="IPR037765">
    <property type="entry name" value="C2B_Tricalbin"/>
</dbReference>
<feature type="domain" description="SMP-LTD" evidence="14">
    <location>
        <begin position="354"/>
        <end position="618"/>
    </location>
</feature>
<dbReference type="Proteomes" id="UP000297716">
    <property type="component" value="Unassembled WGS sequence"/>
</dbReference>
<feature type="compositionally biased region" description="Low complexity" evidence="11">
    <location>
        <begin position="1210"/>
        <end position="1234"/>
    </location>
</feature>
<feature type="compositionally biased region" description="Basic and acidic residues" evidence="11">
    <location>
        <begin position="442"/>
        <end position="460"/>
    </location>
</feature>
<comment type="caution">
    <text evidence="15">The sequence shown here is derived from an EMBL/GenBank/DDBJ whole genome shotgun (WGS) entry which is preliminary data.</text>
</comment>
<feature type="domain" description="C2" evidence="13">
    <location>
        <begin position="616"/>
        <end position="744"/>
    </location>
</feature>
<feature type="compositionally biased region" description="Polar residues" evidence="11">
    <location>
        <begin position="427"/>
        <end position="441"/>
    </location>
</feature>
<dbReference type="GO" id="GO:0005789">
    <property type="term" value="C:endoplasmic reticulum membrane"/>
    <property type="evidence" value="ECO:0007669"/>
    <property type="project" value="UniProtKB-SubCell"/>
</dbReference>
<feature type="compositionally biased region" description="Polar residues" evidence="11">
    <location>
        <begin position="205"/>
        <end position="216"/>
    </location>
</feature>